<protein>
    <submittedName>
        <fullName evidence="2">Ca2+-binding EF-hand superfamily protein</fullName>
    </submittedName>
</protein>
<dbReference type="Pfam" id="PF13202">
    <property type="entry name" value="EF-hand_5"/>
    <property type="match status" value="1"/>
</dbReference>
<accession>A0A841BMT0</accession>
<organism evidence="2 3">
    <name type="scientific">Allocatelliglobosispora scoriae</name>
    <dbReference type="NCBI Taxonomy" id="643052"/>
    <lineage>
        <taxon>Bacteria</taxon>
        <taxon>Bacillati</taxon>
        <taxon>Actinomycetota</taxon>
        <taxon>Actinomycetes</taxon>
        <taxon>Micromonosporales</taxon>
        <taxon>Micromonosporaceae</taxon>
        <taxon>Allocatelliglobosispora</taxon>
    </lineage>
</organism>
<dbReference type="GO" id="GO:0005509">
    <property type="term" value="F:calcium ion binding"/>
    <property type="evidence" value="ECO:0007669"/>
    <property type="project" value="InterPro"/>
</dbReference>
<dbReference type="Proteomes" id="UP000587527">
    <property type="component" value="Unassembled WGS sequence"/>
</dbReference>
<dbReference type="RefSeq" id="WP_184835298.1">
    <property type="nucleotide sequence ID" value="NZ_JACHMN010000002.1"/>
</dbReference>
<sequence>MLTILQERKLDQAFGHLDVDRDGAIEWEDWIALATRITSAFGQSPTTPRGAEVVSAFEQLWQALLANLDLDGDRRIDPVEWREGMAGAFIDSPDGYLANFRPAARAVFHLADTDGDGTLRPAEFHALQRAFGTADAAIDAAFQRLDSDGSGELTVDELVVAAEEYYRGADPDAPGNWLWGPV</sequence>
<dbReference type="SMART" id="SM00054">
    <property type="entry name" value="EFh"/>
    <property type="match status" value="4"/>
</dbReference>
<dbReference type="PROSITE" id="PS50222">
    <property type="entry name" value="EF_HAND_2"/>
    <property type="match status" value="3"/>
</dbReference>
<dbReference type="Pfam" id="PF13499">
    <property type="entry name" value="EF-hand_7"/>
    <property type="match status" value="1"/>
</dbReference>
<keyword evidence="3" id="KW-1185">Reference proteome</keyword>
<feature type="domain" description="EF-hand" evidence="1">
    <location>
        <begin position="133"/>
        <end position="168"/>
    </location>
</feature>
<dbReference type="EMBL" id="JACHMN010000002">
    <property type="protein sequence ID" value="MBB5868975.1"/>
    <property type="molecule type" value="Genomic_DNA"/>
</dbReference>
<feature type="domain" description="EF-hand" evidence="1">
    <location>
        <begin position="5"/>
        <end position="40"/>
    </location>
</feature>
<name>A0A841BMT0_9ACTN</name>
<evidence type="ECO:0000313" key="3">
    <source>
        <dbReference type="Proteomes" id="UP000587527"/>
    </source>
</evidence>
<evidence type="ECO:0000259" key="1">
    <source>
        <dbReference type="PROSITE" id="PS50222"/>
    </source>
</evidence>
<dbReference type="SUPFAM" id="SSF47473">
    <property type="entry name" value="EF-hand"/>
    <property type="match status" value="1"/>
</dbReference>
<dbReference type="InterPro" id="IPR018247">
    <property type="entry name" value="EF_Hand_1_Ca_BS"/>
</dbReference>
<reference evidence="2 3" key="1">
    <citation type="submission" date="2020-08" db="EMBL/GenBank/DDBJ databases">
        <title>Sequencing the genomes of 1000 actinobacteria strains.</title>
        <authorList>
            <person name="Klenk H.-P."/>
        </authorList>
    </citation>
    <scope>NUCLEOTIDE SEQUENCE [LARGE SCALE GENOMIC DNA]</scope>
    <source>
        <strain evidence="2 3">DSM 45362</strain>
    </source>
</reference>
<dbReference type="InterPro" id="IPR002048">
    <property type="entry name" value="EF_hand_dom"/>
</dbReference>
<dbReference type="AlphaFoldDB" id="A0A841BMT0"/>
<feature type="domain" description="EF-hand" evidence="1">
    <location>
        <begin position="56"/>
        <end position="91"/>
    </location>
</feature>
<proteinExistence type="predicted"/>
<evidence type="ECO:0000313" key="2">
    <source>
        <dbReference type="EMBL" id="MBB5868975.1"/>
    </source>
</evidence>
<dbReference type="PROSITE" id="PS00018">
    <property type="entry name" value="EF_HAND_1"/>
    <property type="match status" value="3"/>
</dbReference>
<gene>
    <name evidence="2" type="ORF">F4553_002354</name>
</gene>
<comment type="caution">
    <text evidence="2">The sequence shown here is derived from an EMBL/GenBank/DDBJ whole genome shotgun (WGS) entry which is preliminary data.</text>
</comment>
<dbReference type="InterPro" id="IPR011992">
    <property type="entry name" value="EF-hand-dom_pair"/>
</dbReference>
<dbReference type="CDD" id="cd00051">
    <property type="entry name" value="EFh"/>
    <property type="match status" value="1"/>
</dbReference>
<dbReference type="Gene3D" id="1.10.238.10">
    <property type="entry name" value="EF-hand"/>
    <property type="match status" value="1"/>
</dbReference>